<reference evidence="1 2" key="1">
    <citation type="submission" date="2020-08" db="EMBL/GenBank/DDBJ databases">
        <title>A Genomic Blueprint of the Chicken Gut Microbiome.</title>
        <authorList>
            <person name="Gilroy R."/>
            <person name="Ravi A."/>
            <person name="Getino M."/>
            <person name="Pursley I."/>
            <person name="Horton D.L."/>
            <person name="Alikhan N.-F."/>
            <person name="Baker D."/>
            <person name="Gharbi K."/>
            <person name="Hall N."/>
            <person name="Watson M."/>
            <person name="Adriaenssens E.M."/>
            <person name="Foster-Nyarko E."/>
            <person name="Jarju S."/>
            <person name="Secka A."/>
            <person name="Antonio M."/>
            <person name="Oren A."/>
            <person name="Chaudhuri R."/>
            <person name="La Ragione R.M."/>
            <person name="Hildebrand F."/>
            <person name="Pallen M.J."/>
        </authorList>
    </citation>
    <scope>NUCLEOTIDE SEQUENCE [LARGE SCALE GENOMIC DNA]</scope>
    <source>
        <strain evidence="1 2">Sa2BVA9</strain>
    </source>
</reference>
<name>A0ABR8SXV1_9BACL</name>
<comment type="caution">
    <text evidence="1">The sequence shown here is derived from an EMBL/GenBank/DDBJ whole genome shotgun (WGS) entry which is preliminary data.</text>
</comment>
<evidence type="ECO:0000313" key="2">
    <source>
        <dbReference type="Proteomes" id="UP000608071"/>
    </source>
</evidence>
<gene>
    <name evidence="1" type="ORF">H9647_08705</name>
</gene>
<accession>A0ABR8SXV1</accession>
<evidence type="ECO:0008006" key="3">
    <source>
        <dbReference type="Google" id="ProtNLM"/>
    </source>
</evidence>
<dbReference type="EMBL" id="JACSQL010000002">
    <property type="protein sequence ID" value="MBD7968143.1"/>
    <property type="molecule type" value="Genomic_DNA"/>
</dbReference>
<dbReference type="InterPro" id="IPR025681">
    <property type="entry name" value="COOH-NH2_lig"/>
</dbReference>
<sequence>MAVIRNLPLYEQMSVAERSARLKRSGLGSTLSIHREQENHFKVYYEVLVSQLKALRVRKVVYTGIKQVKETSLLRIEETSRYKRIERAAVKAAYALNLVHAEIVLESSEKGAVITRVNDYPWLISDDIRQMYEQAIGETEFALEAEVEAGIVPVLGMDPEFLLLREDRSMVPASQFLDRQGEAGCDSITRGGRRVYPVAELRPSPSAEPRELMTHLMHAFRTASSLITDRSLIWCAGGMPVKGIPLGGHVHFSRVVLSFELLRALDNYLALPVAILEDPRSAGRRPRYGYLGDFRVQPYGGFEYRTLPSFLVSPMIAKGVVAMAGLIVSQYRRLNLRPLDQPEIHAAFYEGDRVLLRSVMEPLLQEMILLPEYRKFHKYINPLVSALYEGKTWDETRDIRPMWNIPLEP</sequence>
<dbReference type="Proteomes" id="UP000608071">
    <property type="component" value="Unassembled WGS sequence"/>
</dbReference>
<evidence type="ECO:0000313" key="1">
    <source>
        <dbReference type="EMBL" id="MBD7968143.1"/>
    </source>
</evidence>
<protein>
    <recommendedName>
        <fullName evidence="3">Phage phiEco32-like COOH.NH2 ligase-type 2</fullName>
    </recommendedName>
</protein>
<dbReference type="Pfam" id="PF14395">
    <property type="entry name" value="COOH-NH2_lig"/>
    <property type="match status" value="1"/>
</dbReference>
<dbReference type="RefSeq" id="WP_191799336.1">
    <property type="nucleotide sequence ID" value="NZ_JACSQL010000002.1"/>
</dbReference>
<keyword evidence="2" id="KW-1185">Reference proteome</keyword>
<organism evidence="1 2">
    <name type="scientific">Paenibacillus gallinarum</name>
    <dbReference type="NCBI Taxonomy" id="2762232"/>
    <lineage>
        <taxon>Bacteria</taxon>
        <taxon>Bacillati</taxon>
        <taxon>Bacillota</taxon>
        <taxon>Bacilli</taxon>
        <taxon>Bacillales</taxon>
        <taxon>Paenibacillaceae</taxon>
        <taxon>Paenibacillus</taxon>
    </lineage>
</organism>
<proteinExistence type="predicted"/>